<gene>
    <name evidence="4" type="primary">LOC115884255</name>
</gene>
<reference evidence="4" key="1">
    <citation type="submission" date="2025-08" db="UniProtKB">
        <authorList>
            <consortium name="RefSeq"/>
        </authorList>
    </citation>
    <scope>IDENTIFICATION</scope>
    <source>
        <tissue evidence="4">Gonads</tissue>
    </source>
</reference>
<dbReference type="KEGG" id="soy:115884255"/>
<feature type="region of interest" description="Disordered" evidence="1">
    <location>
        <begin position="242"/>
        <end position="405"/>
    </location>
</feature>
<feature type="compositionally biased region" description="Basic and acidic residues" evidence="1">
    <location>
        <begin position="372"/>
        <end position="399"/>
    </location>
</feature>
<feature type="region of interest" description="Disordered" evidence="1">
    <location>
        <begin position="18"/>
        <end position="179"/>
    </location>
</feature>
<evidence type="ECO:0000313" key="4">
    <source>
        <dbReference type="RefSeq" id="XP_030758618.1"/>
    </source>
</evidence>
<keyword evidence="4" id="KW-0808">Transferase</keyword>
<dbReference type="Proteomes" id="UP000504635">
    <property type="component" value="Unplaced"/>
</dbReference>
<feature type="compositionally biased region" description="Basic and acidic residues" evidence="1">
    <location>
        <begin position="346"/>
        <end position="360"/>
    </location>
</feature>
<keyword evidence="4" id="KW-0418">Kinase</keyword>
<dbReference type="GeneID" id="115884255"/>
<feature type="chain" id="PRO_5026663587" evidence="2">
    <location>
        <begin position="16"/>
        <end position="405"/>
    </location>
</feature>
<dbReference type="InParanoid" id="A0A6J2Y485"/>
<sequence>MKLLIGLVLVATAFSYPLGESEEKPHDPLVISDSYSSVSKSEEAKHELTKTLQHDASSDSSSSSSEESSESGEAKPSEAPAAISEETPEKPALDQPQAGIALKESHSDPAHASEAIPAAQEPQLKTGGEIKPAEPAPIEEKKPEEALPTLKKVESEVSPQIKAAEPEKHIEQPQQEPIKAEEAPLVKSHIEEHIEEKPLALPTHTEEHHETKTAAASEIQEDIIALPSEQKVEVPAAVEEKIPELKTTAIEPEKIEQPIEKKAKSEEGSAQDNAVHDSVVPHAPEVVPSEVHHPIQEDSVSQDSPASEAPQQTTEEPQQASEQPSEQPQAASEQPQAIADQVASDARPHEEEKPFEKQPEGKSAVAVPESSKPSHDDAVSHVAEEIKPEHAVVEEHKATENAASS</sequence>
<keyword evidence="3" id="KW-1185">Reference proteome</keyword>
<dbReference type="GO" id="GO:0016301">
    <property type="term" value="F:kinase activity"/>
    <property type="evidence" value="ECO:0007669"/>
    <property type="project" value="UniProtKB-KW"/>
</dbReference>
<evidence type="ECO:0000256" key="2">
    <source>
        <dbReference type="SAM" id="SignalP"/>
    </source>
</evidence>
<dbReference type="AlphaFoldDB" id="A0A6J2Y485"/>
<protein>
    <submittedName>
        <fullName evidence="4">Probable serine/threonine-protein kinase kinX</fullName>
    </submittedName>
</protein>
<dbReference type="RefSeq" id="XP_030758618.1">
    <property type="nucleotide sequence ID" value="XM_030902758.1"/>
</dbReference>
<organism evidence="3 4">
    <name type="scientific">Sitophilus oryzae</name>
    <name type="common">Rice weevil</name>
    <name type="synonym">Curculio oryzae</name>
    <dbReference type="NCBI Taxonomy" id="7048"/>
    <lineage>
        <taxon>Eukaryota</taxon>
        <taxon>Metazoa</taxon>
        <taxon>Ecdysozoa</taxon>
        <taxon>Arthropoda</taxon>
        <taxon>Hexapoda</taxon>
        <taxon>Insecta</taxon>
        <taxon>Pterygota</taxon>
        <taxon>Neoptera</taxon>
        <taxon>Endopterygota</taxon>
        <taxon>Coleoptera</taxon>
        <taxon>Polyphaga</taxon>
        <taxon>Cucujiformia</taxon>
        <taxon>Curculionidae</taxon>
        <taxon>Dryophthorinae</taxon>
        <taxon>Sitophilus</taxon>
    </lineage>
</organism>
<dbReference type="OrthoDB" id="6784704at2759"/>
<feature type="compositionally biased region" description="Basic and acidic residues" evidence="1">
    <location>
        <begin position="40"/>
        <end position="57"/>
    </location>
</feature>
<proteinExistence type="predicted"/>
<accession>A0A6J2Y485</accession>
<evidence type="ECO:0000256" key="1">
    <source>
        <dbReference type="SAM" id="MobiDB-lite"/>
    </source>
</evidence>
<feature type="signal peptide" evidence="2">
    <location>
        <begin position="1"/>
        <end position="15"/>
    </location>
</feature>
<keyword evidence="2" id="KW-0732">Signal</keyword>
<name>A0A6J2Y485_SITOR</name>
<evidence type="ECO:0000313" key="3">
    <source>
        <dbReference type="Proteomes" id="UP000504635"/>
    </source>
</evidence>
<feature type="compositionally biased region" description="Basic and acidic residues" evidence="1">
    <location>
        <begin position="251"/>
        <end position="267"/>
    </location>
</feature>
<feature type="compositionally biased region" description="Basic and acidic residues" evidence="1">
    <location>
        <begin position="138"/>
        <end position="155"/>
    </location>
</feature>
<feature type="compositionally biased region" description="Low complexity" evidence="1">
    <location>
        <begin position="307"/>
        <end position="337"/>
    </location>
</feature>